<dbReference type="InterPro" id="IPR004156">
    <property type="entry name" value="OATP"/>
</dbReference>
<dbReference type="GO" id="GO:0016323">
    <property type="term" value="C:basolateral plasma membrane"/>
    <property type="evidence" value="ECO:0007669"/>
    <property type="project" value="TreeGrafter"/>
</dbReference>
<dbReference type="PANTHER" id="PTHR11388">
    <property type="entry name" value="ORGANIC ANION TRANSPORTER"/>
    <property type="match status" value="1"/>
</dbReference>
<keyword evidence="1" id="KW-0472">Membrane</keyword>
<sequence length="143" mass="16327">MIVYIVGHWRREERNSDEKGHHHLTYNNISHLPAISGCLRIFGPVAGMALSAYAVGKWVELGAKPAIDPSHPRWVGAWWLGYPIIILILFVTSVPMMMVPRLLPGMRERLVNKLRAAAKQGSEAFEEYRNTLRPIERTHFRGM</sequence>
<keyword evidence="3" id="KW-1185">Reference proteome</keyword>
<feature type="transmembrane region" description="Helical" evidence="1">
    <location>
        <begin position="37"/>
        <end position="56"/>
    </location>
</feature>
<comment type="caution">
    <text evidence="2">The sequence shown here is derived from an EMBL/GenBank/DDBJ whole genome shotgun (WGS) entry which is preliminary data.</text>
</comment>
<proteinExistence type="predicted"/>
<reference evidence="2 3" key="1">
    <citation type="submission" date="2023-11" db="EMBL/GenBank/DDBJ databases">
        <title>Halocaridina rubra genome assembly.</title>
        <authorList>
            <person name="Smith C."/>
        </authorList>
    </citation>
    <scope>NUCLEOTIDE SEQUENCE [LARGE SCALE GENOMIC DNA]</scope>
    <source>
        <strain evidence="2">EP-1</strain>
        <tissue evidence="2">Whole</tissue>
    </source>
</reference>
<dbReference type="EMBL" id="JAXCGZ010013272">
    <property type="protein sequence ID" value="KAK7073027.1"/>
    <property type="molecule type" value="Genomic_DNA"/>
</dbReference>
<name>A0AAN9A7S6_HALRR</name>
<dbReference type="Pfam" id="PF03137">
    <property type="entry name" value="OATP"/>
    <property type="match status" value="1"/>
</dbReference>
<feature type="transmembrane region" description="Helical" evidence="1">
    <location>
        <begin position="76"/>
        <end position="99"/>
    </location>
</feature>
<dbReference type="AlphaFoldDB" id="A0AAN9A7S6"/>
<keyword evidence="1" id="KW-0812">Transmembrane</keyword>
<organism evidence="2 3">
    <name type="scientific">Halocaridina rubra</name>
    <name type="common">Hawaiian red shrimp</name>
    <dbReference type="NCBI Taxonomy" id="373956"/>
    <lineage>
        <taxon>Eukaryota</taxon>
        <taxon>Metazoa</taxon>
        <taxon>Ecdysozoa</taxon>
        <taxon>Arthropoda</taxon>
        <taxon>Crustacea</taxon>
        <taxon>Multicrustacea</taxon>
        <taxon>Malacostraca</taxon>
        <taxon>Eumalacostraca</taxon>
        <taxon>Eucarida</taxon>
        <taxon>Decapoda</taxon>
        <taxon>Pleocyemata</taxon>
        <taxon>Caridea</taxon>
        <taxon>Atyoidea</taxon>
        <taxon>Atyidae</taxon>
        <taxon>Halocaridina</taxon>
    </lineage>
</organism>
<dbReference type="PANTHER" id="PTHR11388:SF76">
    <property type="entry name" value="SOLUTE CARRIER ORGANIC ANION TRANSPORTER FAMILY MEMBER"/>
    <property type="match status" value="1"/>
</dbReference>
<dbReference type="GO" id="GO:0015347">
    <property type="term" value="F:sodium-independent organic anion transmembrane transporter activity"/>
    <property type="evidence" value="ECO:0007669"/>
    <property type="project" value="TreeGrafter"/>
</dbReference>
<keyword evidence="1" id="KW-1133">Transmembrane helix</keyword>
<evidence type="ECO:0000313" key="3">
    <source>
        <dbReference type="Proteomes" id="UP001381693"/>
    </source>
</evidence>
<evidence type="ECO:0000313" key="2">
    <source>
        <dbReference type="EMBL" id="KAK7073027.1"/>
    </source>
</evidence>
<gene>
    <name evidence="2" type="ORF">SK128_006767</name>
</gene>
<protein>
    <submittedName>
        <fullName evidence="2">Uncharacterized protein</fullName>
    </submittedName>
</protein>
<dbReference type="GO" id="GO:0043252">
    <property type="term" value="P:sodium-independent organic anion transport"/>
    <property type="evidence" value="ECO:0007669"/>
    <property type="project" value="TreeGrafter"/>
</dbReference>
<accession>A0AAN9A7S6</accession>
<evidence type="ECO:0000256" key="1">
    <source>
        <dbReference type="SAM" id="Phobius"/>
    </source>
</evidence>
<dbReference type="Proteomes" id="UP001381693">
    <property type="component" value="Unassembled WGS sequence"/>
</dbReference>